<dbReference type="EMBL" id="QPFP01000010">
    <property type="protein sequence ID" value="TEB34330.1"/>
    <property type="molecule type" value="Genomic_DNA"/>
</dbReference>
<gene>
    <name evidence="1" type="ORF">FA13DRAFT_1729845</name>
</gene>
<feature type="non-terminal residue" evidence="1">
    <location>
        <position position="1"/>
    </location>
</feature>
<comment type="caution">
    <text evidence="1">The sequence shown here is derived from an EMBL/GenBank/DDBJ whole genome shotgun (WGS) entry which is preliminary data.</text>
</comment>
<evidence type="ECO:0000313" key="2">
    <source>
        <dbReference type="Proteomes" id="UP000298030"/>
    </source>
</evidence>
<proteinExistence type="predicted"/>
<organism evidence="1 2">
    <name type="scientific">Coprinellus micaceus</name>
    <name type="common">Glistening ink-cap mushroom</name>
    <name type="synonym">Coprinus micaceus</name>
    <dbReference type="NCBI Taxonomy" id="71717"/>
    <lineage>
        <taxon>Eukaryota</taxon>
        <taxon>Fungi</taxon>
        <taxon>Dikarya</taxon>
        <taxon>Basidiomycota</taxon>
        <taxon>Agaricomycotina</taxon>
        <taxon>Agaricomycetes</taxon>
        <taxon>Agaricomycetidae</taxon>
        <taxon>Agaricales</taxon>
        <taxon>Agaricineae</taxon>
        <taxon>Psathyrellaceae</taxon>
        <taxon>Coprinellus</taxon>
    </lineage>
</organism>
<accession>A0A4Y7TJK1</accession>
<sequence>TTPRKRPRGKGIPDGRVGKVPGGLQWKLFTYQPSTRARIGRAHESFPKQPSTCTWALPHLNFDEIPDWPGESP</sequence>
<name>A0A4Y7TJK1_COPMI</name>
<dbReference type="AlphaFoldDB" id="A0A4Y7TJK1"/>
<evidence type="ECO:0000313" key="1">
    <source>
        <dbReference type="EMBL" id="TEB34330.1"/>
    </source>
</evidence>
<keyword evidence="2" id="KW-1185">Reference proteome</keyword>
<dbReference type="Proteomes" id="UP000298030">
    <property type="component" value="Unassembled WGS sequence"/>
</dbReference>
<protein>
    <submittedName>
        <fullName evidence="1">Uncharacterized protein</fullName>
    </submittedName>
</protein>
<reference evidence="1 2" key="1">
    <citation type="journal article" date="2019" name="Nat. Ecol. Evol.">
        <title>Megaphylogeny resolves global patterns of mushroom evolution.</title>
        <authorList>
            <person name="Varga T."/>
            <person name="Krizsan K."/>
            <person name="Foldi C."/>
            <person name="Dima B."/>
            <person name="Sanchez-Garcia M."/>
            <person name="Sanchez-Ramirez S."/>
            <person name="Szollosi G.J."/>
            <person name="Szarkandi J.G."/>
            <person name="Papp V."/>
            <person name="Albert L."/>
            <person name="Andreopoulos W."/>
            <person name="Angelini C."/>
            <person name="Antonin V."/>
            <person name="Barry K.W."/>
            <person name="Bougher N.L."/>
            <person name="Buchanan P."/>
            <person name="Buyck B."/>
            <person name="Bense V."/>
            <person name="Catcheside P."/>
            <person name="Chovatia M."/>
            <person name="Cooper J."/>
            <person name="Damon W."/>
            <person name="Desjardin D."/>
            <person name="Finy P."/>
            <person name="Geml J."/>
            <person name="Haridas S."/>
            <person name="Hughes K."/>
            <person name="Justo A."/>
            <person name="Karasinski D."/>
            <person name="Kautmanova I."/>
            <person name="Kiss B."/>
            <person name="Kocsube S."/>
            <person name="Kotiranta H."/>
            <person name="LaButti K.M."/>
            <person name="Lechner B.E."/>
            <person name="Liimatainen K."/>
            <person name="Lipzen A."/>
            <person name="Lukacs Z."/>
            <person name="Mihaltcheva S."/>
            <person name="Morgado L.N."/>
            <person name="Niskanen T."/>
            <person name="Noordeloos M.E."/>
            <person name="Ohm R.A."/>
            <person name="Ortiz-Santana B."/>
            <person name="Ovrebo C."/>
            <person name="Racz N."/>
            <person name="Riley R."/>
            <person name="Savchenko A."/>
            <person name="Shiryaev A."/>
            <person name="Soop K."/>
            <person name="Spirin V."/>
            <person name="Szebenyi C."/>
            <person name="Tomsovsky M."/>
            <person name="Tulloss R.E."/>
            <person name="Uehling J."/>
            <person name="Grigoriev I.V."/>
            <person name="Vagvolgyi C."/>
            <person name="Papp T."/>
            <person name="Martin F.M."/>
            <person name="Miettinen O."/>
            <person name="Hibbett D.S."/>
            <person name="Nagy L.G."/>
        </authorList>
    </citation>
    <scope>NUCLEOTIDE SEQUENCE [LARGE SCALE GENOMIC DNA]</scope>
    <source>
        <strain evidence="1 2">FP101781</strain>
    </source>
</reference>